<dbReference type="Proteomes" id="UP000198356">
    <property type="component" value="Unassembled WGS sequence"/>
</dbReference>
<evidence type="ECO:0000313" key="1">
    <source>
        <dbReference type="EMBL" id="SNT44181.1"/>
    </source>
</evidence>
<dbReference type="RefSeq" id="WP_089410506.1">
    <property type="nucleotide sequence ID" value="NZ_FZOU01000018.1"/>
</dbReference>
<dbReference type="InterPro" id="IPR003737">
    <property type="entry name" value="GlcNAc_PI_deacetylase-related"/>
</dbReference>
<dbReference type="InterPro" id="IPR024078">
    <property type="entry name" value="LmbE-like_dom_sf"/>
</dbReference>
<dbReference type="AlphaFoldDB" id="A0A239MN76"/>
<gene>
    <name evidence="1" type="ORF">SAMN05421770_11810</name>
</gene>
<evidence type="ECO:0000313" key="2">
    <source>
        <dbReference type="Proteomes" id="UP000198356"/>
    </source>
</evidence>
<accession>A0A239MN76</accession>
<organism evidence="1 2">
    <name type="scientific">Granulicella rosea</name>
    <dbReference type="NCBI Taxonomy" id="474952"/>
    <lineage>
        <taxon>Bacteria</taxon>
        <taxon>Pseudomonadati</taxon>
        <taxon>Acidobacteriota</taxon>
        <taxon>Terriglobia</taxon>
        <taxon>Terriglobales</taxon>
        <taxon>Acidobacteriaceae</taxon>
        <taxon>Granulicella</taxon>
    </lineage>
</organism>
<dbReference type="OrthoDB" id="116799at2"/>
<keyword evidence="2" id="KW-1185">Reference proteome</keyword>
<name>A0A239MN76_9BACT</name>
<reference evidence="1 2" key="1">
    <citation type="submission" date="2017-06" db="EMBL/GenBank/DDBJ databases">
        <authorList>
            <person name="Kim H.J."/>
            <person name="Triplett B.A."/>
        </authorList>
    </citation>
    <scope>NUCLEOTIDE SEQUENCE [LARGE SCALE GENOMIC DNA]</scope>
    <source>
        <strain evidence="1 2">DSM 18704</strain>
    </source>
</reference>
<dbReference type="Pfam" id="PF02585">
    <property type="entry name" value="PIG-L"/>
    <property type="match status" value="1"/>
</dbReference>
<dbReference type="EMBL" id="FZOU01000018">
    <property type="protein sequence ID" value="SNT44181.1"/>
    <property type="molecule type" value="Genomic_DNA"/>
</dbReference>
<proteinExistence type="predicted"/>
<sequence length="267" mass="29823">MDLYVISPHRDDAAFSLSIAMRHWLGRGHRVQIVNIFTRSLYAPYADVESIREEDRVNYVSGLRRMEDESFLKVMHGATKFDLDLDDSPIRLGCHSSEVCATLETGTDAALPAIRGHLQRLLHQEDVALVLPLALGRHVDHCIARNAALPLVPYLPCAFYEDLPYATRQGARADLDEVRRRLIEEHRTSLTPVLCHDAGIDPIGFKRANAGLYSSQIRAEEAQPIAEFSRRYGGGERLWANAKWLAAAEALSLSTNQVDPQGYPLPA</sequence>
<protein>
    <submittedName>
        <fullName evidence="1">N-acetylglucosaminyl deacetylase, LmbE family</fullName>
    </submittedName>
</protein>
<dbReference type="Gene3D" id="3.40.50.10320">
    <property type="entry name" value="LmbE-like"/>
    <property type="match status" value="1"/>
</dbReference>
<dbReference type="SUPFAM" id="SSF102588">
    <property type="entry name" value="LmbE-like"/>
    <property type="match status" value="1"/>
</dbReference>